<proteinExistence type="predicted"/>
<gene>
    <name evidence="2" type="ORF">S12H4_47780</name>
</gene>
<accession>X1U6S6</accession>
<dbReference type="EMBL" id="BARW01029787">
    <property type="protein sequence ID" value="GAJ13263.1"/>
    <property type="molecule type" value="Genomic_DNA"/>
</dbReference>
<organism evidence="2">
    <name type="scientific">marine sediment metagenome</name>
    <dbReference type="NCBI Taxonomy" id="412755"/>
    <lineage>
        <taxon>unclassified sequences</taxon>
        <taxon>metagenomes</taxon>
        <taxon>ecological metagenomes</taxon>
    </lineage>
</organism>
<evidence type="ECO:0000313" key="2">
    <source>
        <dbReference type="EMBL" id="GAJ13263.1"/>
    </source>
</evidence>
<comment type="caution">
    <text evidence="2">The sequence shown here is derived from an EMBL/GenBank/DDBJ whole genome shotgun (WGS) entry which is preliminary data.</text>
</comment>
<reference evidence="2" key="1">
    <citation type="journal article" date="2014" name="Front. Microbiol.">
        <title>High frequency of phylogenetically diverse reductive dehalogenase-homologous genes in deep subseafloor sedimentary metagenomes.</title>
        <authorList>
            <person name="Kawai M."/>
            <person name="Futagami T."/>
            <person name="Toyoda A."/>
            <person name="Takaki Y."/>
            <person name="Nishi S."/>
            <person name="Hori S."/>
            <person name="Arai W."/>
            <person name="Tsubouchi T."/>
            <person name="Morono Y."/>
            <person name="Uchiyama I."/>
            <person name="Ito T."/>
            <person name="Fujiyama A."/>
            <person name="Inagaki F."/>
            <person name="Takami H."/>
        </authorList>
    </citation>
    <scope>NUCLEOTIDE SEQUENCE</scope>
    <source>
        <strain evidence="2">Expedition CK06-06</strain>
    </source>
</reference>
<name>X1U6S6_9ZZZZ</name>
<protein>
    <recommendedName>
        <fullName evidence="1">DUF362 domain-containing protein</fullName>
    </recommendedName>
</protein>
<dbReference type="AlphaFoldDB" id="X1U6S6"/>
<dbReference type="Pfam" id="PF04015">
    <property type="entry name" value="DUF362"/>
    <property type="match status" value="1"/>
</dbReference>
<dbReference type="InterPro" id="IPR007160">
    <property type="entry name" value="DUF362"/>
</dbReference>
<sequence>MLSRVIVSNITSPKDVNKKVSQSFDTLSITFVNDDLVAIKPNLCDFRPHEQGGTTDPKIIEAIIVYIRKQSSCQIAIVESDHALATADEEFQRMNYSYLEDKYENVSLVNLTTDIQKQIAVDGYYFTELTVAETLLKMTKFINVAKLKTHTQTRITCILKNQFGLISRRYKKRYHPALSEVLLDLIGLFPPDISVVDGV</sequence>
<evidence type="ECO:0000259" key="1">
    <source>
        <dbReference type="Pfam" id="PF04015"/>
    </source>
</evidence>
<feature type="non-terminal residue" evidence="2">
    <location>
        <position position="199"/>
    </location>
</feature>
<feature type="domain" description="DUF362" evidence="1">
    <location>
        <begin position="37"/>
        <end position="199"/>
    </location>
</feature>